<reference evidence="2 3" key="1">
    <citation type="journal article" date="2015" name="Genome Biol. Evol.">
        <title>The genome of winter moth (Operophtera brumata) provides a genomic perspective on sexual dimorphism and phenology.</title>
        <authorList>
            <person name="Derks M.F."/>
            <person name="Smit S."/>
            <person name="Salis L."/>
            <person name="Schijlen E."/>
            <person name="Bossers A."/>
            <person name="Mateman C."/>
            <person name="Pijl A.S."/>
            <person name="de Ridder D."/>
            <person name="Groenen M.A."/>
            <person name="Visser M.E."/>
            <person name="Megens H.J."/>
        </authorList>
    </citation>
    <scope>NUCLEOTIDE SEQUENCE [LARGE SCALE GENOMIC DNA]</scope>
    <source>
        <strain evidence="2">WM2013NL</strain>
        <tissue evidence="2">Head and thorax</tissue>
    </source>
</reference>
<sequence>MHTDSEQEFYNVARFPRALGALDGWKRQFPVVALTLRLSLLRAHTVIIAIAVLHNICRSTCLVDVPPEMEIPDAEMKLPMNNIDLTCLEGIGDEELKILIPENQLRDRIKFKISYKKYCTDADTNTDSLDTDTASMSSFDLLIDDNNKSESKKNQSESPPRDSNLSTDNDDNYYITTNTTLEELQNPGSVQTNSTSETITSDTLGSQSYSQTSQRKKIRMNRTENNDQLFEIEKKKLEILERESIK</sequence>
<proteinExistence type="predicted"/>
<name>A0A0L7KTU6_OPEBR</name>
<dbReference type="EMBL" id="JTDY01005915">
    <property type="protein sequence ID" value="KOB66486.1"/>
    <property type="molecule type" value="Genomic_DNA"/>
</dbReference>
<protein>
    <submittedName>
        <fullName evidence="2">Putative nuclease HARBI1</fullName>
    </submittedName>
</protein>
<gene>
    <name evidence="2" type="ORF">OBRU01_21126</name>
</gene>
<feature type="compositionally biased region" description="Basic and acidic residues" evidence="1">
    <location>
        <begin position="146"/>
        <end position="155"/>
    </location>
</feature>
<dbReference type="Proteomes" id="UP000037510">
    <property type="component" value="Unassembled WGS sequence"/>
</dbReference>
<organism evidence="2 3">
    <name type="scientific">Operophtera brumata</name>
    <name type="common">Winter moth</name>
    <name type="synonym">Phalaena brumata</name>
    <dbReference type="NCBI Taxonomy" id="104452"/>
    <lineage>
        <taxon>Eukaryota</taxon>
        <taxon>Metazoa</taxon>
        <taxon>Ecdysozoa</taxon>
        <taxon>Arthropoda</taxon>
        <taxon>Hexapoda</taxon>
        <taxon>Insecta</taxon>
        <taxon>Pterygota</taxon>
        <taxon>Neoptera</taxon>
        <taxon>Endopterygota</taxon>
        <taxon>Lepidoptera</taxon>
        <taxon>Glossata</taxon>
        <taxon>Ditrysia</taxon>
        <taxon>Geometroidea</taxon>
        <taxon>Geometridae</taxon>
        <taxon>Larentiinae</taxon>
        <taxon>Operophtera</taxon>
    </lineage>
</organism>
<dbReference type="AlphaFoldDB" id="A0A0L7KTU6"/>
<accession>A0A0L7KTU6</accession>
<feature type="region of interest" description="Disordered" evidence="1">
    <location>
        <begin position="146"/>
        <end position="222"/>
    </location>
</feature>
<evidence type="ECO:0000256" key="1">
    <source>
        <dbReference type="SAM" id="MobiDB-lite"/>
    </source>
</evidence>
<evidence type="ECO:0000313" key="3">
    <source>
        <dbReference type="Proteomes" id="UP000037510"/>
    </source>
</evidence>
<evidence type="ECO:0000313" key="2">
    <source>
        <dbReference type="EMBL" id="KOB66486.1"/>
    </source>
</evidence>
<comment type="caution">
    <text evidence="2">The sequence shown here is derived from an EMBL/GenBank/DDBJ whole genome shotgun (WGS) entry which is preliminary data.</text>
</comment>
<feature type="compositionally biased region" description="Polar residues" evidence="1">
    <location>
        <begin position="181"/>
        <end position="213"/>
    </location>
</feature>
<keyword evidence="3" id="KW-1185">Reference proteome</keyword>